<keyword evidence="2" id="KW-1133">Transmembrane helix</keyword>
<sequence length="348" mass="41000">MIQLSVSFLAIVIAAVLAILVLFTVYLFVQREREASFNKKRKSYLQRYTQLWNVYLFEEGLFSVRLVPRSRADVEAIEIIFLSYLKNIASPAIRLEIKNFSNRYLKEFYKKDLASKRWSTRMNALYRIAGFGMDELLDTCRSLEHKNVSKEERFQLLKIYSLFQPDLFTEKLKQLQDGYSESEYRRLLVLLDDDLFIRFFDAFQDWSLNIQFALIDTAAVRRNAPYVDKLKHLLSHDNAEIRIRALKGIYEIGIIDEIEIYLPFVSSDVWEERLMAAKIFKHAPLANMYAYLEQLLQDESWLVRSQAAETIAVARQGGERLQQFIQYADNEYAVDIAKETLMRKQESR</sequence>
<name>A0ABT9U5T3_PAEHA</name>
<keyword evidence="2" id="KW-0472">Membrane</keyword>
<dbReference type="Proteomes" id="UP001229346">
    <property type="component" value="Unassembled WGS sequence"/>
</dbReference>
<gene>
    <name evidence="3" type="ORF">J2T15_004390</name>
</gene>
<dbReference type="RefSeq" id="WP_307206319.1">
    <property type="nucleotide sequence ID" value="NZ_JAUSSU010000009.1"/>
</dbReference>
<evidence type="ECO:0008006" key="5">
    <source>
        <dbReference type="Google" id="ProtNLM"/>
    </source>
</evidence>
<dbReference type="InterPro" id="IPR011989">
    <property type="entry name" value="ARM-like"/>
</dbReference>
<evidence type="ECO:0000313" key="4">
    <source>
        <dbReference type="Proteomes" id="UP001229346"/>
    </source>
</evidence>
<reference evidence="3 4" key="1">
    <citation type="submission" date="2023-07" db="EMBL/GenBank/DDBJ databases">
        <title>Sorghum-associated microbial communities from plants grown in Nebraska, USA.</title>
        <authorList>
            <person name="Schachtman D."/>
        </authorList>
    </citation>
    <scope>NUCLEOTIDE SEQUENCE [LARGE SCALE GENOMIC DNA]</scope>
    <source>
        <strain evidence="3 4">CC482</strain>
    </source>
</reference>
<dbReference type="InterPro" id="IPR016024">
    <property type="entry name" value="ARM-type_fold"/>
</dbReference>
<dbReference type="EMBL" id="JAUSSU010000009">
    <property type="protein sequence ID" value="MDQ0114933.1"/>
    <property type="molecule type" value="Genomic_DNA"/>
</dbReference>
<dbReference type="SUPFAM" id="SSF48371">
    <property type="entry name" value="ARM repeat"/>
    <property type="match status" value="1"/>
</dbReference>
<evidence type="ECO:0000256" key="1">
    <source>
        <dbReference type="ARBA" id="ARBA00022737"/>
    </source>
</evidence>
<comment type="caution">
    <text evidence="3">The sequence shown here is derived from an EMBL/GenBank/DDBJ whole genome shotgun (WGS) entry which is preliminary data.</text>
</comment>
<feature type="transmembrane region" description="Helical" evidence="2">
    <location>
        <begin position="6"/>
        <end position="29"/>
    </location>
</feature>
<accession>A0ABT9U5T3</accession>
<organism evidence="3 4">
    <name type="scientific">Paenibacillus harenae</name>
    <dbReference type="NCBI Taxonomy" id="306543"/>
    <lineage>
        <taxon>Bacteria</taxon>
        <taxon>Bacillati</taxon>
        <taxon>Bacillota</taxon>
        <taxon>Bacilli</taxon>
        <taxon>Bacillales</taxon>
        <taxon>Paenibacillaceae</taxon>
        <taxon>Paenibacillus</taxon>
    </lineage>
</organism>
<evidence type="ECO:0000313" key="3">
    <source>
        <dbReference type="EMBL" id="MDQ0114933.1"/>
    </source>
</evidence>
<proteinExistence type="predicted"/>
<dbReference type="InterPro" id="IPR000357">
    <property type="entry name" value="HEAT"/>
</dbReference>
<keyword evidence="2" id="KW-0812">Transmembrane</keyword>
<keyword evidence="4" id="KW-1185">Reference proteome</keyword>
<keyword evidence="1" id="KW-0677">Repeat</keyword>
<dbReference type="Pfam" id="PF02985">
    <property type="entry name" value="HEAT"/>
    <property type="match status" value="1"/>
</dbReference>
<protein>
    <recommendedName>
        <fullName evidence="5">HEAT repeat domain-containing protein</fullName>
    </recommendedName>
</protein>
<evidence type="ECO:0000256" key="2">
    <source>
        <dbReference type="SAM" id="Phobius"/>
    </source>
</evidence>
<dbReference type="Gene3D" id="1.25.10.10">
    <property type="entry name" value="Leucine-rich Repeat Variant"/>
    <property type="match status" value="1"/>
</dbReference>